<dbReference type="Proteomes" id="UP000485621">
    <property type="component" value="Unassembled WGS sequence"/>
</dbReference>
<accession>A0A1V5ZJR7</accession>
<protein>
    <submittedName>
        <fullName evidence="1">Uncharacterized protein</fullName>
    </submittedName>
</protein>
<dbReference type="AlphaFoldDB" id="A0A1V5ZJR7"/>
<evidence type="ECO:0000313" key="1">
    <source>
        <dbReference type="EMBL" id="OQB40322.1"/>
    </source>
</evidence>
<reference evidence="1" key="1">
    <citation type="submission" date="2017-02" db="EMBL/GenBank/DDBJ databases">
        <title>Delving into the versatile metabolic prowess of the omnipresent phylum Bacteroidetes.</title>
        <authorList>
            <person name="Nobu M.K."/>
            <person name="Mei R."/>
            <person name="Narihiro T."/>
            <person name="Kuroda K."/>
            <person name="Liu W.-T."/>
        </authorList>
    </citation>
    <scope>NUCLEOTIDE SEQUENCE</scope>
    <source>
        <strain evidence="1">ADurb.Bin160</strain>
    </source>
</reference>
<comment type="caution">
    <text evidence="1">The sequence shown here is derived from an EMBL/GenBank/DDBJ whole genome shotgun (WGS) entry which is preliminary data.</text>
</comment>
<proteinExistence type="predicted"/>
<name>A0A1V5ZJR7_9BACT</name>
<sequence>MTDPEKVLDGFYLDLDHKPITDDESVIVVSKEKKKKIKKPYIPGKQYVKASNILKELTKQVK</sequence>
<gene>
    <name evidence="1" type="ORF">BWY04_01374</name>
</gene>
<organism evidence="1">
    <name type="scientific">candidate division CPR1 bacterium ADurb.Bin160</name>
    <dbReference type="NCBI Taxonomy" id="1852826"/>
    <lineage>
        <taxon>Bacteria</taxon>
        <taxon>candidate division CPR1</taxon>
    </lineage>
</organism>
<dbReference type="EMBL" id="MWDB01000048">
    <property type="protein sequence ID" value="OQB40322.1"/>
    <property type="molecule type" value="Genomic_DNA"/>
</dbReference>